<dbReference type="Pfam" id="PF00825">
    <property type="entry name" value="Ribonuclease_P"/>
    <property type="match status" value="1"/>
</dbReference>
<dbReference type="EC" id="3.1.26.5" evidence="6 7"/>
<protein>
    <recommendedName>
        <fullName evidence="6 7">Ribonuclease P protein component</fullName>
        <shortName evidence="6">RNase P protein</shortName>
        <shortName evidence="6">RNaseP protein</shortName>
        <ecNumber evidence="6 7">3.1.26.5</ecNumber>
    </recommendedName>
    <alternativeName>
        <fullName evidence="6">Protein C5</fullName>
    </alternativeName>
</protein>
<comment type="similarity">
    <text evidence="6">Belongs to the RnpA family.</text>
</comment>
<gene>
    <name evidence="6" type="primary">rnpA</name>
    <name evidence="8" type="ORF">A2429_01780</name>
</gene>
<keyword evidence="3 6" id="KW-0255">Endonuclease</keyword>
<evidence type="ECO:0000256" key="5">
    <source>
        <dbReference type="ARBA" id="ARBA00022884"/>
    </source>
</evidence>
<organism evidence="8 9">
    <name type="scientific">Candidatus Veblenbacteria bacterium RIFOXYC1_FULL_42_9</name>
    <dbReference type="NCBI Taxonomy" id="1802427"/>
    <lineage>
        <taxon>Bacteria</taxon>
        <taxon>Candidatus Vebleniibacteriota</taxon>
    </lineage>
</organism>
<comment type="catalytic activity">
    <reaction evidence="6">
        <text>Endonucleolytic cleavage of RNA, removing 5'-extranucleotides from tRNA precursor.</text>
        <dbReference type="EC" id="3.1.26.5"/>
    </reaction>
</comment>
<evidence type="ECO:0000256" key="2">
    <source>
        <dbReference type="ARBA" id="ARBA00022722"/>
    </source>
</evidence>
<evidence type="ECO:0000313" key="9">
    <source>
        <dbReference type="Proteomes" id="UP000178199"/>
    </source>
</evidence>
<dbReference type="HAMAP" id="MF_00227">
    <property type="entry name" value="RNase_P"/>
    <property type="match status" value="1"/>
</dbReference>
<dbReference type="InterPro" id="IPR014721">
    <property type="entry name" value="Ribsml_uS5_D2-typ_fold_subgr"/>
</dbReference>
<dbReference type="Gene3D" id="3.30.230.10">
    <property type="match status" value="1"/>
</dbReference>
<dbReference type="GO" id="GO:0000049">
    <property type="term" value="F:tRNA binding"/>
    <property type="evidence" value="ECO:0007669"/>
    <property type="project" value="UniProtKB-UniRule"/>
</dbReference>
<dbReference type="GO" id="GO:0001682">
    <property type="term" value="P:tRNA 5'-leader removal"/>
    <property type="evidence" value="ECO:0007669"/>
    <property type="project" value="UniProtKB-UniRule"/>
</dbReference>
<evidence type="ECO:0000256" key="1">
    <source>
        <dbReference type="ARBA" id="ARBA00022694"/>
    </source>
</evidence>
<comment type="subunit">
    <text evidence="6">Consists of a catalytic RNA component (M1 or rnpB) and a protein subunit.</text>
</comment>
<keyword evidence="5 6" id="KW-0694">RNA-binding</keyword>
<dbReference type="GO" id="GO:0004526">
    <property type="term" value="F:ribonuclease P activity"/>
    <property type="evidence" value="ECO:0007669"/>
    <property type="project" value="UniProtKB-UniRule"/>
</dbReference>
<evidence type="ECO:0000256" key="4">
    <source>
        <dbReference type="ARBA" id="ARBA00022801"/>
    </source>
</evidence>
<evidence type="ECO:0000256" key="3">
    <source>
        <dbReference type="ARBA" id="ARBA00022759"/>
    </source>
</evidence>
<keyword evidence="2 6" id="KW-0540">Nuclease</keyword>
<keyword evidence="4 6" id="KW-0378">Hydrolase</keyword>
<dbReference type="InterPro" id="IPR020568">
    <property type="entry name" value="Ribosomal_Su5_D2-typ_SF"/>
</dbReference>
<dbReference type="Proteomes" id="UP000178199">
    <property type="component" value="Unassembled WGS sequence"/>
</dbReference>
<name>A0A1G2Q3D7_9BACT</name>
<comment type="caution">
    <text evidence="8">The sequence shown here is derived from an EMBL/GenBank/DDBJ whole genome shotgun (WGS) entry which is preliminary data.</text>
</comment>
<accession>A0A1G2Q3D7</accession>
<dbReference type="NCBIfam" id="TIGR00188">
    <property type="entry name" value="rnpA"/>
    <property type="match status" value="1"/>
</dbReference>
<proteinExistence type="inferred from homology"/>
<dbReference type="EMBL" id="MHTD01000044">
    <property type="protein sequence ID" value="OHA55090.1"/>
    <property type="molecule type" value="Genomic_DNA"/>
</dbReference>
<evidence type="ECO:0000256" key="6">
    <source>
        <dbReference type="HAMAP-Rule" id="MF_00227"/>
    </source>
</evidence>
<dbReference type="SUPFAM" id="SSF54211">
    <property type="entry name" value="Ribosomal protein S5 domain 2-like"/>
    <property type="match status" value="1"/>
</dbReference>
<sequence>MSPVIARLSGEHNFLNIYRHGRRFKTSVAQLAYLRLKSEPTRVAVVVSKKISNLATKRNLYKRRLWACLRQQRQLLPIKGYNVIITALPAIKNLTYQELNREIEGLIAKLK</sequence>
<comment type="function">
    <text evidence="6">RNaseP catalyzes the removal of the 5'-leader sequence from pre-tRNA to produce the mature 5'-terminus. It can also cleave other RNA substrates such as 4.5S RNA. The protein component plays an auxiliary but essential role in vivo by binding to the 5'-leader sequence and broadening the substrate specificity of the ribozyme.</text>
</comment>
<dbReference type="PANTHER" id="PTHR33992:SF1">
    <property type="entry name" value="RIBONUCLEASE P PROTEIN COMPONENT"/>
    <property type="match status" value="1"/>
</dbReference>
<dbReference type="GO" id="GO:0030677">
    <property type="term" value="C:ribonuclease P complex"/>
    <property type="evidence" value="ECO:0007669"/>
    <property type="project" value="TreeGrafter"/>
</dbReference>
<dbReference type="PANTHER" id="PTHR33992">
    <property type="entry name" value="RIBONUCLEASE P PROTEIN COMPONENT"/>
    <property type="match status" value="1"/>
</dbReference>
<dbReference type="AlphaFoldDB" id="A0A1G2Q3D7"/>
<evidence type="ECO:0000256" key="7">
    <source>
        <dbReference type="NCBIfam" id="TIGR00188"/>
    </source>
</evidence>
<dbReference type="InterPro" id="IPR000100">
    <property type="entry name" value="RNase_P"/>
</dbReference>
<evidence type="ECO:0000313" key="8">
    <source>
        <dbReference type="EMBL" id="OHA55090.1"/>
    </source>
</evidence>
<dbReference type="GO" id="GO:0042781">
    <property type="term" value="F:3'-tRNA processing endoribonuclease activity"/>
    <property type="evidence" value="ECO:0007669"/>
    <property type="project" value="TreeGrafter"/>
</dbReference>
<keyword evidence="1 6" id="KW-0819">tRNA processing</keyword>
<reference evidence="8 9" key="1">
    <citation type="journal article" date="2016" name="Nat. Commun.">
        <title>Thousands of microbial genomes shed light on interconnected biogeochemical processes in an aquifer system.</title>
        <authorList>
            <person name="Anantharaman K."/>
            <person name="Brown C.T."/>
            <person name="Hug L.A."/>
            <person name="Sharon I."/>
            <person name="Castelle C.J."/>
            <person name="Probst A.J."/>
            <person name="Thomas B.C."/>
            <person name="Singh A."/>
            <person name="Wilkins M.J."/>
            <person name="Karaoz U."/>
            <person name="Brodie E.L."/>
            <person name="Williams K.H."/>
            <person name="Hubbard S.S."/>
            <person name="Banfield J.F."/>
        </authorList>
    </citation>
    <scope>NUCLEOTIDE SEQUENCE [LARGE SCALE GENOMIC DNA]</scope>
</reference>